<name>A0A804PU66_MAIZE</name>
<organism evidence="2 3">
    <name type="scientific">Zea mays</name>
    <name type="common">Maize</name>
    <dbReference type="NCBI Taxonomy" id="4577"/>
    <lineage>
        <taxon>Eukaryota</taxon>
        <taxon>Viridiplantae</taxon>
        <taxon>Streptophyta</taxon>
        <taxon>Embryophyta</taxon>
        <taxon>Tracheophyta</taxon>
        <taxon>Spermatophyta</taxon>
        <taxon>Magnoliopsida</taxon>
        <taxon>Liliopsida</taxon>
        <taxon>Poales</taxon>
        <taxon>Poaceae</taxon>
        <taxon>PACMAD clade</taxon>
        <taxon>Panicoideae</taxon>
        <taxon>Andropogonodae</taxon>
        <taxon>Andropogoneae</taxon>
        <taxon>Tripsacinae</taxon>
        <taxon>Zea</taxon>
    </lineage>
</organism>
<keyword evidence="3" id="KW-1185">Reference proteome</keyword>
<feature type="region of interest" description="Disordered" evidence="1">
    <location>
        <begin position="1"/>
        <end position="74"/>
    </location>
</feature>
<proteinExistence type="predicted"/>
<sequence>MSIASVRLPESRNSLDLPATPPMTPLPAPRTSQTERPRFRFMGEVRRERERKRSRSRSPSADRDRYHRRHSQSRRGLRRALVRAAAHRMLHRVTFLPIVLYWVYTDGYQLILHPLEQYRLHTLDEEEEKFVSLCTVVCGILLQHLVHVIHVMILFMMMSLPLVMENDVIARYYGQGKGIVVKAIYDREVTWNQLGTRVNQLSNNTLLAELLLTTPGRTKWDFLWELLTDKGIKQFFVAVKKEE</sequence>
<evidence type="ECO:0000256" key="1">
    <source>
        <dbReference type="SAM" id="MobiDB-lite"/>
    </source>
</evidence>
<protein>
    <submittedName>
        <fullName evidence="2">Uncharacterized protein</fullName>
    </submittedName>
</protein>
<reference evidence="2" key="3">
    <citation type="submission" date="2021-05" db="UniProtKB">
        <authorList>
            <consortium name="EnsemblPlants"/>
        </authorList>
    </citation>
    <scope>IDENTIFICATION</scope>
    <source>
        <strain evidence="2">cv. B73</strain>
    </source>
</reference>
<dbReference type="AlphaFoldDB" id="A0A804PU66"/>
<dbReference type="EnsemblPlants" id="Zm00001eb272320_T002">
    <property type="protein sequence ID" value="Zm00001eb272320_P002"/>
    <property type="gene ID" value="Zm00001eb272320"/>
</dbReference>
<dbReference type="Gramene" id="Zm00001eb272320_T002">
    <property type="protein sequence ID" value="Zm00001eb272320_P002"/>
    <property type="gene ID" value="Zm00001eb272320"/>
</dbReference>
<reference evidence="2" key="2">
    <citation type="submission" date="2019-07" db="EMBL/GenBank/DDBJ databases">
        <authorList>
            <person name="Seetharam A."/>
            <person name="Woodhouse M."/>
            <person name="Cannon E."/>
        </authorList>
    </citation>
    <scope>NUCLEOTIDE SEQUENCE [LARGE SCALE GENOMIC DNA]</scope>
    <source>
        <strain evidence="2">cv. B73</strain>
    </source>
</reference>
<accession>A0A804PU66</accession>
<dbReference type="InParanoid" id="A0A804PU66"/>
<feature type="compositionally biased region" description="Pro residues" evidence="1">
    <location>
        <begin position="19"/>
        <end position="28"/>
    </location>
</feature>
<feature type="compositionally biased region" description="Basic and acidic residues" evidence="1">
    <location>
        <begin position="33"/>
        <end position="48"/>
    </location>
</feature>
<reference evidence="3" key="1">
    <citation type="journal article" date="2009" name="Science">
        <title>The B73 maize genome: complexity, diversity, and dynamics.</title>
        <authorList>
            <person name="Schnable P.S."/>
            <person name="Ware D."/>
            <person name="Fulton R.S."/>
            <person name="Stein J.C."/>
            <person name="Wei F."/>
            <person name="Pasternak S."/>
            <person name="Liang C."/>
            <person name="Zhang J."/>
            <person name="Fulton L."/>
            <person name="Graves T.A."/>
            <person name="Minx P."/>
            <person name="Reily A.D."/>
            <person name="Courtney L."/>
            <person name="Kruchowski S.S."/>
            <person name="Tomlinson C."/>
            <person name="Strong C."/>
            <person name="Delehaunty K."/>
            <person name="Fronick C."/>
            <person name="Courtney B."/>
            <person name="Rock S.M."/>
            <person name="Belter E."/>
            <person name="Du F."/>
            <person name="Kim K."/>
            <person name="Abbott R.M."/>
            <person name="Cotton M."/>
            <person name="Levy A."/>
            <person name="Marchetto P."/>
            <person name="Ochoa K."/>
            <person name="Jackson S.M."/>
            <person name="Gillam B."/>
            <person name="Chen W."/>
            <person name="Yan L."/>
            <person name="Higginbotham J."/>
            <person name="Cardenas M."/>
            <person name="Waligorski J."/>
            <person name="Applebaum E."/>
            <person name="Phelps L."/>
            <person name="Falcone J."/>
            <person name="Kanchi K."/>
            <person name="Thane T."/>
            <person name="Scimone A."/>
            <person name="Thane N."/>
            <person name="Henke J."/>
            <person name="Wang T."/>
            <person name="Ruppert J."/>
            <person name="Shah N."/>
            <person name="Rotter K."/>
            <person name="Hodges J."/>
            <person name="Ingenthron E."/>
            <person name="Cordes M."/>
            <person name="Kohlberg S."/>
            <person name="Sgro J."/>
            <person name="Delgado B."/>
            <person name="Mead K."/>
            <person name="Chinwalla A."/>
            <person name="Leonard S."/>
            <person name="Crouse K."/>
            <person name="Collura K."/>
            <person name="Kudrna D."/>
            <person name="Currie J."/>
            <person name="He R."/>
            <person name="Angelova A."/>
            <person name="Rajasekar S."/>
            <person name="Mueller T."/>
            <person name="Lomeli R."/>
            <person name="Scara G."/>
            <person name="Ko A."/>
            <person name="Delaney K."/>
            <person name="Wissotski M."/>
            <person name="Lopez G."/>
            <person name="Campos D."/>
            <person name="Braidotti M."/>
            <person name="Ashley E."/>
            <person name="Golser W."/>
            <person name="Kim H."/>
            <person name="Lee S."/>
            <person name="Lin J."/>
            <person name="Dujmic Z."/>
            <person name="Kim W."/>
            <person name="Talag J."/>
            <person name="Zuccolo A."/>
            <person name="Fan C."/>
            <person name="Sebastian A."/>
            <person name="Kramer M."/>
            <person name="Spiegel L."/>
            <person name="Nascimento L."/>
            <person name="Zutavern T."/>
            <person name="Miller B."/>
            <person name="Ambroise C."/>
            <person name="Muller S."/>
            <person name="Spooner W."/>
            <person name="Narechania A."/>
            <person name="Ren L."/>
            <person name="Wei S."/>
            <person name="Kumari S."/>
            <person name="Faga B."/>
            <person name="Levy M.J."/>
            <person name="McMahan L."/>
            <person name="Van Buren P."/>
            <person name="Vaughn M.W."/>
            <person name="Ying K."/>
            <person name="Yeh C.-T."/>
            <person name="Emrich S.J."/>
            <person name="Jia Y."/>
            <person name="Kalyanaraman A."/>
            <person name="Hsia A.-P."/>
            <person name="Barbazuk W.B."/>
            <person name="Baucom R.S."/>
            <person name="Brutnell T.P."/>
            <person name="Carpita N.C."/>
            <person name="Chaparro C."/>
            <person name="Chia J.-M."/>
            <person name="Deragon J.-M."/>
            <person name="Estill J.C."/>
            <person name="Fu Y."/>
            <person name="Jeddeloh J.A."/>
            <person name="Han Y."/>
            <person name="Lee H."/>
            <person name="Li P."/>
            <person name="Lisch D.R."/>
            <person name="Liu S."/>
            <person name="Liu Z."/>
            <person name="Nagel D.H."/>
            <person name="McCann M.C."/>
            <person name="SanMiguel P."/>
            <person name="Myers A.M."/>
            <person name="Nettleton D."/>
            <person name="Nguyen J."/>
            <person name="Penning B.W."/>
            <person name="Ponnala L."/>
            <person name="Schneider K.L."/>
            <person name="Schwartz D.C."/>
            <person name="Sharma A."/>
            <person name="Soderlund C."/>
            <person name="Springer N.M."/>
            <person name="Sun Q."/>
            <person name="Wang H."/>
            <person name="Waterman M."/>
            <person name="Westerman R."/>
            <person name="Wolfgruber T.K."/>
            <person name="Yang L."/>
            <person name="Yu Y."/>
            <person name="Zhang L."/>
            <person name="Zhou S."/>
            <person name="Zhu Q."/>
            <person name="Bennetzen J.L."/>
            <person name="Dawe R.K."/>
            <person name="Jiang J."/>
            <person name="Jiang N."/>
            <person name="Presting G.G."/>
            <person name="Wessler S.R."/>
            <person name="Aluru S."/>
            <person name="Martienssen R.A."/>
            <person name="Clifton S.W."/>
            <person name="McCombie W.R."/>
            <person name="Wing R.A."/>
            <person name="Wilson R.K."/>
        </authorList>
    </citation>
    <scope>NUCLEOTIDE SEQUENCE [LARGE SCALE GENOMIC DNA]</scope>
    <source>
        <strain evidence="3">cv. B73</strain>
    </source>
</reference>
<evidence type="ECO:0000313" key="2">
    <source>
        <dbReference type="EnsemblPlants" id="Zm00001eb272320_P002"/>
    </source>
</evidence>
<evidence type="ECO:0000313" key="3">
    <source>
        <dbReference type="Proteomes" id="UP000007305"/>
    </source>
</evidence>
<dbReference type="Proteomes" id="UP000007305">
    <property type="component" value="Chromosome 6"/>
</dbReference>